<gene>
    <name evidence="3" type="ORF">KUDE01_030769</name>
</gene>
<protein>
    <submittedName>
        <fullName evidence="3">Centriolar coiled-coil protein of 110 kDa</fullName>
    </submittedName>
</protein>
<evidence type="ECO:0000313" key="3">
    <source>
        <dbReference type="EMBL" id="KAK1887057.1"/>
    </source>
</evidence>
<feature type="region of interest" description="Disordered" evidence="2">
    <location>
        <begin position="901"/>
        <end position="982"/>
    </location>
</feature>
<keyword evidence="1" id="KW-0175">Coiled coil</keyword>
<dbReference type="PANTHER" id="PTHR13594:SF2">
    <property type="entry name" value="SI:CH73-100L22.3"/>
    <property type="match status" value="1"/>
</dbReference>
<evidence type="ECO:0000256" key="1">
    <source>
        <dbReference type="SAM" id="Coils"/>
    </source>
</evidence>
<sequence length="982" mass="109414">MEEYDQFVQHCSSHLRKSEEEDNKTPPASSLIRFYGRPILPPLLSGGQREEMQRHRDAAQKATVHRKMKHDLRMAYVQTILHSVQLRKTPTLQELLQESEIKQKSSHSGNTTVGSGLQIIGLDNDQSLDRIEGTVSSSENSGISDNLELSQILSAHLNPPTELDIQHNGIKSESAGHHGDEANPTEEPYRMSLQALLKKSQEYRRSQRMLRNQAKNTKMQERTQEQTKARAEEQSLSDKENDEFPYKGTVTDEGKKMKERRGTVIPSADTPAQKSWGNYTAFESEFFEEKPSTHLKGDGHTNEIISVAKETEIKNNKLNISQDVIAEPNQISPAPQQQPTSTETSPNQEVSYLTTCPKAFYNGLGKYNTIPAPNFCMSPVKSKSIIQDGEALNGAETSERNVLVDSGLNESHKVQDLGAKNSPTLVPFTVNITDEGGVTNVLAKSSQHIDQLEYDLSSLKVLISDLASTLSENLESPGLTDSNTRNEFSFNKLRHDEEVEQDQRLGEQPLSLDNLDHVIEDTGSEPGISDTNDVLAKEAVNVSELRLSKTLATERRKDNATCQEALKNSHGQHGGNRKPTAKCILSVTQRMRIPDVFRNVPSATTSSRNVSVLLDSSNLPAERKNEATAEGYDSHSPSLNQSYDVDAPSCLWLLESSGSDKSHLFQEKSLTPESGGEGQGGGSKVKRRLLMQMTEETRERSAKASRGAGSVIRPNISSPRAAVRSFEGRGGQEAEQEQLKQAHAVQVRALQQEHRRQQEELMQALAERYRLLQSVSFPCSMSSSRPGDTATFSLLSQPGCSLLSERCRPLLAAAVKGFLTRRMLRTERVVQLGRTVRDTLQFLQALQQPSPSSRQDVLLQERVTLQLRAARYEVHDIFFSLSAGERMQLIGWDRELARERELRRQSGHPRGRSSLSIATQKSLERKRGMMIQKKAAERHKGVVTMSGPSSGLSAEQLPETRRGQFRANPQRVPKSTRSSRPR</sequence>
<feature type="region of interest" description="Disordered" evidence="2">
    <location>
        <begin position="694"/>
        <end position="714"/>
    </location>
</feature>
<accession>A0AAD9BQF7</accession>
<evidence type="ECO:0000313" key="4">
    <source>
        <dbReference type="Proteomes" id="UP001228049"/>
    </source>
</evidence>
<dbReference type="GO" id="GO:0032053">
    <property type="term" value="P:ciliary basal body organization"/>
    <property type="evidence" value="ECO:0007669"/>
    <property type="project" value="TreeGrafter"/>
</dbReference>
<dbReference type="GO" id="GO:0032465">
    <property type="term" value="P:regulation of cytokinesis"/>
    <property type="evidence" value="ECO:0007669"/>
    <property type="project" value="InterPro"/>
</dbReference>
<dbReference type="AlphaFoldDB" id="A0AAD9BQF7"/>
<feature type="region of interest" description="Disordered" evidence="2">
    <location>
        <begin position="210"/>
        <end position="272"/>
    </location>
</feature>
<keyword evidence="4" id="KW-1185">Reference proteome</keyword>
<organism evidence="3 4">
    <name type="scientific">Dissostichus eleginoides</name>
    <name type="common">Patagonian toothfish</name>
    <name type="synonym">Dissostichus amissus</name>
    <dbReference type="NCBI Taxonomy" id="100907"/>
    <lineage>
        <taxon>Eukaryota</taxon>
        <taxon>Metazoa</taxon>
        <taxon>Chordata</taxon>
        <taxon>Craniata</taxon>
        <taxon>Vertebrata</taxon>
        <taxon>Euteleostomi</taxon>
        <taxon>Actinopterygii</taxon>
        <taxon>Neopterygii</taxon>
        <taxon>Teleostei</taxon>
        <taxon>Neoteleostei</taxon>
        <taxon>Acanthomorphata</taxon>
        <taxon>Eupercaria</taxon>
        <taxon>Perciformes</taxon>
        <taxon>Notothenioidei</taxon>
        <taxon>Nototheniidae</taxon>
        <taxon>Dissostichus</taxon>
    </lineage>
</organism>
<dbReference type="GO" id="GO:1903723">
    <property type="term" value="P:negative regulation of centriole elongation"/>
    <property type="evidence" value="ECO:0007669"/>
    <property type="project" value="TreeGrafter"/>
</dbReference>
<dbReference type="PANTHER" id="PTHR13594">
    <property type="entry name" value="CENTRIOLAR COILED-COIL PROTEIN OF 110 KDA"/>
    <property type="match status" value="1"/>
</dbReference>
<proteinExistence type="predicted"/>
<name>A0AAD9BQF7_DISEL</name>
<feature type="region of interest" description="Disordered" evidence="2">
    <location>
        <begin position="668"/>
        <end position="687"/>
    </location>
</feature>
<dbReference type="EMBL" id="JASDAP010000020">
    <property type="protein sequence ID" value="KAK1887057.1"/>
    <property type="molecule type" value="Genomic_DNA"/>
</dbReference>
<reference evidence="3" key="1">
    <citation type="submission" date="2023-04" db="EMBL/GenBank/DDBJ databases">
        <title>Chromosome-level genome of Chaenocephalus aceratus.</title>
        <authorList>
            <person name="Park H."/>
        </authorList>
    </citation>
    <scope>NUCLEOTIDE SEQUENCE</scope>
    <source>
        <strain evidence="3">DE</strain>
        <tissue evidence="3">Muscle</tissue>
    </source>
</reference>
<dbReference type="Pfam" id="PF16025">
    <property type="entry name" value="CaM_bind"/>
    <property type="match status" value="1"/>
</dbReference>
<dbReference type="InterPro" id="IPR033207">
    <property type="entry name" value="CCP110"/>
</dbReference>
<comment type="caution">
    <text evidence="3">The sequence shown here is derived from an EMBL/GenBank/DDBJ whole genome shotgun (WGS) entry which is preliminary data.</text>
</comment>
<evidence type="ECO:0000256" key="2">
    <source>
        <dbReference type="SAM" id="MobiDB-lite"/>
    </source>
</evidence>
<feature type="compositionally biased region" description="Basic and acidic residues" evidence="2">
    <location>
        <begin position="218"/>
        <end position="262"/>
    </location>
</feature>
<dbReference type="Proteomes" id="UP001228049">
    <property type="component" value="Unassembled WGS sequence"/>
</dbReference>
<dbReference type="GO" id="GO:0007099">
    <property type="term" value="P:centriole replication"/>
    <property type="evidence" value="ECO:0007669"/>
    <property type="project" value="InterPro"/>
</dbReference>
<dbReference type="GO" id="GO:0005814">
    <property type="term" value="C:centriole"/>
    <property type="evidence" value="ECO:0007669"/>
    <property type="project" value="InterPro"/>
</dbReference>
<feature type="coiled-coil region" evidence="1">
    <location>
        <begin position="740"/>
        <end position="767"/>
    </location>
</feature>